<name>A0A0M0BSR7_9ARCH</name>
<dbReference type="SUPFAM" id="SSF53756">
    <property type="entry name" value="UDP-Glycosyltransferase/glycogen phosphorylase"/>
    <property type="match status" value="1"/>
</dbReference>
<accession>A0A0M0BSR7</accession>
<dbReference type="EMBL" id="LFWV01000030">
    <property type="protein sequence ID" value="KON31648.1"/>
    <property type="molecule type" value="Genomic_DNA"/>
</dbReference>
<dbReference type="Pfam" id="PF13439">
    <property type="entry name" value="Glyco_transf_4"/>
    <property type="match status" value="1"/>
</dbReference>
<protein>
    <recommendedName>
        <fullName evidence="1">Glycosyltransferase subfamily 4-like N-terminal domain-containing protein</fullName>
    </recommendedName>
</protein>
<organism evidence="2 3">
    <name type="scientific">miscellaneous Crenarchaeota group-1 archaeon SG8-32-3</name>
    <dbReference type="NCBI Taxonomy" id="1685125"/>
    <lineage>
        <taxon>Archaea</taxon>
        <taxon>Candidatus Bathyarchaeota</taxon>
        <taxon>MCG-1</taxon>
    </lineage>
</organism>
<comment type="caution">
    <text evidence="2">The sequence shown here is derived from an EMBL/GenBank/DDBJ whole genome shotgun (WGS) entry which is preliminary data.</text>
</comment>
<evidence type="ECO:0000259" key="1">
    <source>
        <dbReference type="Pfam" id="PF13439"/>
    </source>
</evidence>
<dbReference type="AlphaFoldDB" id="A0A0M0BSR7"/>
<evidence type="ECO:0000313" key="3">
    <source>
        <dbReference type="Proteomes" id="UP000054016"/>
    </source>
</evidence>
<dbReference type="InterPro" id="IPR028098">
    <property type="entry name" value="Glyco_trans_4-like_N"/>
</dbReference>
<proteinExistence type="predicted"/>
<dbReference type="Proteomes" id="UP000054016">
    <property type="component" value="Unassembled WGS sequence"/>
</dbReference>
<evidence type="ECO:0000313" key="2">
    <source>
        <dbReference type="EMBL" id="KON31648.1"/>
    </source>
</evidence>
<dbReference type="Gene3D" id="3.40.50.2000">
    <property type="entry name" value="Glycogen Phosphorylase B"/>
    <property type="match status" value="1"/>
</dbReference>
<reference evidence="3" key="1">
    <citation type="submission" date="2015-06" db="EMBL/GenBank/DDBJ databases">
        <title>New insights into the roles of widespread benthic archaea in carbon and nitrogen cycling.</title>
        <authorList>
            <person name="Lazar C.S."/>
            <person name="Baker B.J."/>
            <person name="Seitz K.W."/>
            <person name="Hyde A.S."/>
            <person name="Dick G.J."/>
            <person name="Hinrichs K.-U."/>
            <person name="Teske A.P."/>
        </authorList>
    </citation>
    <scope>NUCLEOTIDE SEQUENCE [LARGE SCALE GENOMIC DNA]</scope>
</reference>
<feature type="domain" description="Glycosyltransferase subfamily 4-like N-terminal" evidence="1">
    <location>
        <begin position="21"/>
        <end position="186"/>
    </location>
</feature>
<sequence length="207" mass="23627">MRAMIFSWEYPPRVVGQLADYINKLSTQLAKSKVETYVITYHDSLTGAVEEASEVKVFRVANPIRAHVGFLTWDLTLNQEVERAAASIYYQADEQVDLIDVHDWHFIPAAVTLKNALNIPFVYSVESLEDHRSPDSNKPYNISIKSIEWLGLYEAEKVSVKSEWMRDEIARIHSVPKDRVTVISPTADSWIKDVLELYRSVVGDGNK</sequence>
<gene>
    <name evidence="2" type="ORF">AC478_02555</name>
</gene>